<organism evidence="2 3">
    <name type="scientific">Scleroderma citrinum Foug A</name>
    <dbReference type="NCBI Taxonomy" id="1036808"/>
    <lineage>
        <taxon>Eukaryota</taxon>
        <taxon>Fungi</taxon>
        <taxon>Dikarya</taxon>
        <taxon>Basidiomycota</taxon>
        <taxon>Agaricomycotina</taxon>
        <taxon>Agaricomycetes</taxon>
        <taxon>Agaricomycetidae</taxon>
        <taxon>Boletales</taxon>
        <taxon>Sclerodermatineae</taxon>
        <taxon>Sclerodermataceae</taxon>
        <taxon>Scleroderma</taxon>
    </lineage>
</organism>
<evidence type="ECO:0000313" key="2">
    <source>
        <dbReference type="EMBL" id="KIM56150.1"/>
    </source>
</evidence>
<protein>
    <submittedName>
        <fullName evidence="2">Uncharacterized protein</fullName>
    </submittedName>
</protein>
<dbReference type="AlphaFoldDB" id="A0A0C3D5W3"/>
<feature type="non-terminal residue" evidence="2">
    <location>
        <position position="80"/>
    </location>
</feature>
<accession>A0A0C3D5W3</accession>
<reference evidence="2 3" key="1">
    <citation type="submission" date="2014-04" db="EMBL/GenBank/DDBJ databases">
        <authorList>
            <consortium name="DOE Joint Genome Institute"/>
            <person name="Kuo A."/>
            <person name="Kohler A."/>
            <person name="Nagy L.G."/>
            <person name="Floudas D."/>
            <person name="Copeland A."/>
            <person name="Barry K.W."/>
            <person name="Cichocki N."/>
            <person name="Veneault-Fourrey C."/>
            <person name="LaButti K."/>
            <person name="Lindquist E.A."/>
            <person name="Lipzen A."/>
            <person name="Lundell T."/>
            <person name="Morin E."/>
            <person name="Murat C."/>
            <person name="Sun H."/>
            <person name="Tunlid A."/>
            <person name="Henrissat B."/>
            <person name="Grigoriev I.V."/>
            <person name="Hibbett D.S."/>
            <person name="Martin F."/>
            <person name="Nordberg H.P."/>
            <person name="Cantor M.N."/>
            <person name="Hua S.X."/>
        </authorList>
    </citation>
    <scope>NUCLEOTIDE SEQUENCE [LARGE SCALE GENOMIC DNA]</scope>
    <source>
        <strain evidence="2 3">Foug A</strain>
    </source>
</reference>
<evidence type="ECO:0000256" key="1">
    <source>
        <dbReference type="SAM" id="MobiDB-lite"/>
    </source>
</evidence>
<keyword evidence="3" id="KW-1185">Reference proteome</keyword>
<dbReference type="InterPro" id="IPR036461">
    <property type="entry name" value="Urease_betasu_sf"/>
</dbReference>
<name>A0A0C3D5W3_9AGAM</name>
<dbReference type="HOGENOM" id="CLU_2596758_0_0_1"/>
<dbReference type="EMBL" id="KN822122">
    <property type="protein sequence ID" value="KIM56150.1"/>
    <property type="molecule type" value="Genomic_DNA"/>
</dbReference>
<proteinExistence type="predicted"/>
<dbReference type="SUPFAM" id="SSF51278">
    <property type="entry name" value="Urease, beta-subunit"/>
    <property type="match status" value="1"/>
</dbReference>
<reference evidence="3" key="2">
    <citation type="submission" date="2015-01" db="EMBL/GenBank/DDBJ databases">
        <title>Evolutionary Origins and Diversification of the Mycorrhizal Mutualists.</title>
        <authorList>
            <consortium name="DOE Joint Genome Institute"/>
            <consortium name="Mycorrhizal Genomics Consortium"/>
            <person name="Kohler A."/>
            <person name="Kuo A."/>
            <person name="Nagy L.G."/>
            <person name="Floudas D."/>
            <person name="Copeland A."/>
            <person name="Barry K.W."/>
            <person name="Cichocki N."/>
            <person name="Veneault-Fourrey C."/>
            <person name="LaButti K."/>
            <person name="Lindquist E.A."/>
            <person name="Lipzen A."/>
            <person name="Lundell T."/>
            <person name="Morin E."/>
            <person name="Murat C."/>
            <person name="Riley R."/>
            <person name="Ohm R."/>
            <person name="Sun H."/>
            <person name="Tunlid A."/>
            <person name="Henrissat B."/>
            <person name="Grigoriev I.V."/>
            <person name="Hibbett D.S."/>
            <person name="Martin F."/>
        </authorList>
    </citation>
    <scope>NUCLEOTIDE SEQUENCE [LARGE SCALE GENOMIC DNA]</scope>
    <source>
        <strain evidence="3">Foug A</strain>
    </source>
</reference>
<dbReference type="Proteomes" id="UP000053989">
    <property type="component" value="Unassembled WGS sequence"/>
</dbReference>
<dbReference type="Gene3D" id="2.10.150.10">
    <property type="entry name" value="Urease, beta subunit"/>
    <property type="match status" value="1"/>
</dbReference>
<evidence type="ECO:0000313" key="3">
    <source>
        <dbReference type="Proteomes" id="UP000053989"/>
    </source>
</evidence>
<dbReference type="InParanoid" id="A0A0C3D5W3"/>
<feature type="region of interest" description="Disordered" evidence="1">
    <location>
        <begin position="59"/>
        <end position="80"/>
    </location>
</feature>
<sequence length="80" mass="9148">MVINKGDHPIQVGLYYHFVETPAFDRVKAQCASDLISLQAQLEEQDRYRRQSLRGFAHVPEPDAPVVTDDFNLGKEEHIP</sequence>
<gene>
    <name evidence="2" type="ORF">SCLCIDRAFT_1220554</name>
</gene>